<keyword evidence="3" id="KW-1185">Reference proteome</keyword>
<accession>A0A4Q7Z049</accession>
<evidence type="ECO:0000256" key="1">
    <source>
        <dbReference type="SAM" id="SignalP"/>
    </source>
</evidence>
<gene>
    <name evidence="2" type="ORF">BDD14_5177</name>
</gene>
<protein>
    <submittedName>
        <fullName evidence="2">Tetratricopeptide repeat protein</fullName>
    </submittedName>
</protein>
<keyword evidence="1" id="KW-0732">Signal</keyword>
<feature type="signal peptide" evidence="1">
    <location>
        <begin position="1"/>
        <end position="27"/>
    </location>
</feature>
<name>A0A4Q7Z049_9BACT</name>
<dbReference type="Pfam" id="PF13181">
    <property type="entry name" value="TPR_8"/>
    <property type="match status" value="1"/>
</dbReference>
<dbReference type="EMBL" id="SHKW01000001">
    <property type="protein sequence ID" value="RZU43510.1"/>
    <property type="molecule type" value="Genomic_DNA"/>
</dbReference>
<reference evidence="2 3" key="1">
    <citation type="submission" date="2019-02" db="EMBL/GenBank/DDBJ databases">
        <title>Genomic Encyclopedia of Archaeal and Bacterial Type Strains, Phase II (KMG-II): from individual species to whole genera.</title>
        <authorList>
            <person name="Goeker M."/>
        </authorList>
    </citation>
    <scope>NUCLEOTIDE SEQUENCE [LARGE SCALE GENOMIC DNA]</scope>
    <source>
        <strain evidence="2 3">DSM 18101</strain>
    </source>
</reference>
<evidence type="ECO:0000313" key="2">
    <source>
        <dbReference type="EMBL" id="RZU43510.1"/>
    </source>
</evidence>
<feature type="chain" id="PRO_5020795904" evidence="1">
    <location>
        <begin position="28"/>
        <end position="325"/>
    </location>
</feature>
<dbReference type="InterPro" id="IPR019734">
    <property type="entry name" value="TPR_rpt"/>
</dbReference>
<dbReference type="Proteomes" id="UP000292958">
    <property type="component" value="Unassembled WGS sequence"/>
</dbReference>
<sequence>MAFFRSPSCARQALLLIAIFAWGTALVAEDTQAESLLKQGRVDEAAAILNQALAANAHDGRAHQLLCRVYYSQDMADSAIHECEHAVEDDPASSDSQVWLGRAYGMKASQINMLSAFGFARKLHTAFEHAVQLNPANVQAMSDLGQFYVAAPAIVGGGLDKAQDLVPQLMPRSAQKAHRLLAMIAKKKKDLVTAEAEYKSAVAAGKSPDALVDLGQFYQEQSQPDKAVAALEASIQTNRARSSALVDAASILTDLQRRPDLAEKALHDYLSSPAKTDEAPAFKVHLQLADILKKRGDTAGAQREYAAAQALASNFVPARKAVHGG</sequence>
<proteinExistence type="predicted"/>
<dbReference type="SMART" id="SM00028">
    <property type="entry name" value="TPR"/>
    <property type="match status" value="4"/>
</dbReference>
<dbReference type="SUPFAM" id="SSF48452">
    <property type="entry name" value="TPR-like"/>
    <property type="match status" value="2"/>
</dbReference>
<comment type="caution">
    <text evidence="2">The sequence shown here is derived from an EMBL/GenBank/DDBJ whole genome shotgun (WGS) entry which is preliminary data.</text>
</comment>
<dbReference type="Pfam" id="PF14559">
    <property type="entry name" value="TPR_19"/>
    <property type="match status" value="1"/>
</dbReference>
<dbReference type="RefSeq" id="WP_130422131.1">
    <property type="nucleotide sequence ID" value="NZ_SHKW01000001.1"/>
</dbReference>
<evidence type="ECO:0000313" key="3">
    <source>
        <dbReference type="Proteomes" id="UP000292958"/>
    </source>
</evidence>
<dbReference type="Gene3D" id="1.25.40.10">
    <property type="entry name" value="Tetratricopeptide repeat domain"/>
    <property type="match status" value="2"/>
</dbReference>
<dbReference type="OrthoDB" id="192575at2"/>
<dbReference type="PANTHER" id="PTHR12558:SF13">
    <property type="entry name" value="CELL DIVISION CYCLE PROTEIN 27 HOMOLOG"/>
    <property type="match status" value="1"/>
</dbReference>
<dbReference type="AlphaFoldDB" id="A0A4Q7Z049"/>
<dbReference type="PANTHER" id="PTHR12558">
    <property type="entry name" value="CELL DIVISION CYCLE 16,23,27"/>
    <property type="match status" value="1"/>
</dbReference>
<organism evidence="2 3">
    <name type="scientific">Edaphobacter modestus</name>
    <dbReference type="NCBI Taxonomy" id="388466"/>
    <lineage>
        <taxon>Bacteria</taxon>
        <taxon>Pseudomonadati</taxon>
        <taxon>Acidobacteriota</taxon>
        <taxon>Terriglobia</taxon>
        <taxon>Terriglobales</taxon>
        <taxon>Acidobacteriaceae</taxon>
        <taxon>Edaphobacter</taxon>
    </lineage>
</organism>
<dbReference type="InterPro" id="IPR011990">
    <property type="entry name" value="TPR-like_helical_dom_sf"/>
</dbReference>